<dbReference type="Proteomes" id="UP001589867">
    <property type="component" value="Unassembled WGS sequence"/>
</dbReference>
<dbReference type="InterPro" id="IPR036513">
    <property type="entry name" value="STAS_dom_sf"/>
</dbReference>
<proteinExistence type="predicted"/>
<keyword evidence="3" id="KW-1185">Reference proteome</keyword>
<dbReference type="RefSeq" id="WP_377262758.1">
    <property type="nucleotide sequence ID" value="NZ_JBHLUH010000104.1"/>
</dbReference>
<sequence length="111" mass="11553">MTRLTTTIRVGGPQVRLGLVGEIDLSSVDVLLRAQGEALAMAASRGLRGIVVDVDRVTFLDSTGIGALVGGFRQAAAADLSFRLENPRGVVARVLDVAGVLTTLAPERRAA</sequence>
<name>A0ABV6MI17_9ACTN</name>
<comment type="caution">
    <text evidence="2">The sequence shown here is derived from an EMBL/GenBank/DDBJ whole genome shotgun (WGS) entry which is preliminary data.</text>
</comment>
<organism evidence="2 3">
    <name type="scientific">Phytohabitans kaempferiae</name>
    <dbReference type="NCBI Taxonomy" id="1620943"/>
    <lineage>
        <taxon>Bacteria</taxon>
        <taxon>Bacillati</taxon>
        <taxon>Actinomycetota</taxon>
        <taxon>Actinomycetes</taxon>
        <taxon>Micromonosporales</taxon>
        <taxon>Micromonosporaceae</taxon>
    </lineage>
</organism>
<dbReference type="PROSITE" id="PS50801">
    <property type="entry name" value="STAS"/>
    <property type="match status" value="1"/>
</dbReference>
<dbReference type="Pfam" id="PF13466">
    <property type="entry name" value="STAS_2"/>
    <property type="match status" value="1"/>
</dbReference>
<evidence type="ECO:0000313" key="3">
    <source>
        <dbReference type="Proteomes" id="UP001589867"/>
    </source>
</evidence>
<dbReference type="InterPro" id="IPR058548">
    <property type="entry name" value="MlaB-like_STAS"/>
</dbReference>
<reference evidence="2 3" key="1">
    <citation type="submission" date="2024-09" db="EMBL/GenBank/DDBJ databases">
        <authorList>
            <person name="Sun Q."/>
            <person name="Mori K."/>
        </authorList>
    </citation>
    <scope>NUCLEOTIDE SEQUENCE [LARGE SCALE GENOMIC DNA]</scope>
    <source>
        <strain evidence="2 3">TBRC 3947</strain>
    </source>
</reference>
<feature type="domain" description="STAS" evidence="1">
    <location>
        <begin position="17"/>
        <end position="111"/>
    </location>
</feature>
<accession>A0ABV6MI17</accession>
<dbReference type="InterPro" id="IPR002645">
    <property type="entry name" value="STAS_dom"/>
</dbReference>
<protein>
    <submittedName>
        <fullName evidence="2">STAS domain-containing protein</fullName>
    </submittedName>
</protein>
<dbReference type="SUPFAM" id="SSF52091">
    <property type="entry name" value="SpoIIaa-like"/>
    <property type="match status" value="1"/>
</dbReference>
<evidence type="ECO:0000313" key="2">
    <source>
        <dbReference type="EMBL" id="MFC0534194.1"/>
    </source>
</evidence>
<evidence type="ECO:0000259" key="1">
    <source>
        <dbReference type="PROSITE" id="PS50801"/>
    </source>
</evidence>
<dbReference type="CDD" id="cd07043">
    <property type="entry name" value="STAS_anti-anti-sigma_factors"/>
    <property type="match status" value="1"/>
</dbReference>
<gene>
    <name evidence="2" type="ORF">ACFFIA_42060</name>
</gene>
<dbReference type="Gene3D" id="3.30.750.24">
    <property type="entry name" value="STAS domain"/>
    <property type="match status" value="1"/>
</dbReference>
<dbReference type="EMBL" id="JBHLUH010000104">
    <property type="protein sequence ID" value="MFC0534194.1"/>
    <property type="molecule type" value="Genomic_DNA"/>
</dbReference>